<organism evidence="2 3">
    <name type="scientific">Monilinia fructigena</name>
    <dbReference type="NCBI Taxonomy" id="38457"/>
    <lineage>
        <taxon>Eukaryota</taxon>
        <taxon>Fungi</taxon>
        <taxon>Dikarya</taxon>
        <taxon>Ascomycota</taxon>
        <taxon>Pezizomycotina</taxon>
        <taxon>Leotiomycetes</taxon>
        <taxon>Helotiales</taxon>
        <taxon>Sclerotiniaceae</taxon>
        <taxon>Monilinia</taxon>
    </lineage>
</organism>
<proteinExistence type="inferred from homology"/>
<protein>
    <submittedName>
        <fullName evidence="2">Uncharacterized protein</fullName>
    </submittedName>
</protein>
<dbReference type="EMBL" id="QKRW01000061">
    <property type="protein sequence ID" value="RAL59046.1"/>
    <property type="molecule type" value="Genomic_DNA"/>
</dbReference>
<dbReference type="GO" id="GO:0019836">
    <property type="term" value="P:symbiont-mediated hemolysis of host erythrocyte"/>
    <property type="evidence" value="ECO:0007669"/>
    <property type="project" value="InterPro"/>
</dbReference>
<gene>
    <name evidence="2" type="ORF">DID88_009074</name>
</gene>
<dbReference type="Proteomes" id="UP000249056">
    <property type="component" value="Unassembled WGS sequence"/>
</dbReference>
<dbReference type="Pfam" id="PF06355">
    <property type="entry name" value="Aegerolysin"/>
    <property type="match status" value="1"/>
</dbReference>
<evidence type="ECO:0000313" key="2">
    <source>
        <dbReference type="EMBL" id="RAL59046.1"/>
    </source>
</evidence>
<evidence type="ECO:0000256" key="1">
    <source>
        <dbReference type="ARBA" id="ARBA00010795"/>
    </source>
</evidence>
<comment type="similarity">
    <text evidence="1">Belongs to the aegerolysin family.</text>
</comment>
<dbReference type="OrthoDB" id="2727348at2759"/>
<evidence type="ECO:0000313" key="3">
    <source>
        <dbReference type="Proteomes" id="UP000249056"/>
    </source>
</evidence>
<name>A0A395IFT2_9HELO</name>
<reference evidence="2 3" key="1">
    <citation type="submission" date="2018-06" db="EMBL/GenBank/DDBJ databases">
        <title>Genome Sequence of the Brown Rot Fungal Pathogen Monilinia fructigena.</title>
        <authorList>
            <person name="Landi L."/>
            <person name="De Miccolis Angelini R.M."/>
            <person name="Pollastro S."/>
            <person name="Abate D."/>
            <person name="Faretra F."/>
            <person name="Romanazzi G."/>
        </authorList>
    </citation>
    <scope>NUCLEOTIDE SEQUENCE [LARGE SCALE GENOMIC DNA]</scope>
    <source>
        <strain evidence="2 3">Mfrg269</strain>
    </source>
</reference>
<dbReference type="Gene3D" id="2.60.270.50">
    <property type="match status" value="1"/>
</dbReference>
<keyword evidence="3" id="KW-1185">Reference proteome</keyword>
<dbReference type="AlphaFoldDB" id="A0A395IFT2"/>
<accession>A0A395IFT2</accession>
<comment type="caution">
    <text evidence="2">The sequence shown here is derived from an EMBL/GenBank/DDBJ whole genome shotgun (WGS) entry which is preliminary data.</text>
</comment>
<sequence length="71" mass="8053">MIIFGRSIIINHIIYRTIKTCSLLIMPGNVPDGYGDYIVIHLINSMMTSGLEIKNANLKHGKFHVNGNKRR</sequence>
<dbReference type="InterPro" id="IPR009413">
    <property type="entry name" value="Aegerolysin-typ"/>
</dbReference>